<name>A0A4D4KX57_STRVO</name>
<accession>A0A4D4KX57</accession>
<reference evidence="1 2" key="1">
    <citation type="journal article" date="2020" name="Int. J. Syst. Evol. Microbiol.">
        <title>Reclassification of Streptomyces castelarensis and Streptomyces sporoclivatus as later heterotypic synonyms of Streptomyces antimycoticus.</title>
        <authorList>
            <person name="Komaki H."/>
            <person name="Tamura T."/>
        </authorList>
    </citation>
    <scope>NUCLEOTIDE SEQUENCE [LARGE SCALE GENOMIC DNA]</scope>
    <source>
        <strain evidence="1 2">NBRC 13459</strain>
    </source>
</reference>
<organism evidence="1 2">
    <name type="scientific">Streptomyces violaceusniger</name>
    <dbReference type="NCBI Taxonomy" id="68280"/>
    <lineage>
        <taxon>Bacteria</taxon>
        <taxon>Bacillati</taxon>
        <taxon>Actinomycetota</taxon>
        <taxon>Actinomycetes</taxon>
        <taxon>Kitasatosporales</taxon>
        <taxon>Streptomycetaceae</taxon>
        <taxon>Streptomyces</taxon>
        <taxon>Streptomyces violaceusniger group</taxon>
    </lineage>
</organism>
<comment type="caution">
    <text evidence="1">The sequence shown here is derived from an EMBL/GenBank/DDBJ whole genome shotgun (WGS) entry which is preliminary data.</text>
</comment>
<dbReference type="AlphaFoldDB" id="A0A4D4KX57"/>
<dbReference type="EMBL" id="BJHW01000001">
    <property type="protein sequence ID" value="GDY51446.1"/>
    <property type="molecule type" value="Genomic_DNA"/>
</dbReference>
<evidence type="ECO:0000313" key="2">
    <source>
        <dbReference type="Proteomes" id="UP000301309"/>
    </source>
</evidence>
<keyword evidence="2" id="KW-1185">Reference proteome</keyword>
<dbReference type="Proteomes" id="UP000301309">
    <property type="component" value="Unassembled WGS sequence"/>
</dbReference>
<proteinExistence type="predicted"/>
<sequence>MVLEAAVQIGRGKFWSTSLVTMSWATRCRSDGSIVPSAAATKAHIAMLASRNAPLCNSCFFAVS</sequence>
<evidence type="ECO:0000313" key="1">
    <source>
        <dbReference type="EMBL" id="GDY51446.1"/>
    </source>
</evidence>
<gene>
    <name evidence="1" type="ORF">SVIO_020690</name>
</gene>
<protein>
    <submittedName>
        <fullName evidence="1">Uncharacterized protein</fullName>
    </submittedName>
</protein>